<dbReference type="InterPro" id="IPR036291">
    <property type="entry name" value="NAD(P)-bd_dom_sf"/>
</dbReference>
<reference evidence="15 16" key="1">
    <citation type="journal article" date="2010" name="Stand. Genomic Sci.">
        <title>Complete genome sequence of Spirochaeta smaragdinae type strain (SEBR 4228).</title>
        <authorList>
            <person name="Mavromatis K."/>
            <person name="Yasawong M."/>
            <person name="Chertkov O."/>
            <person name="Lapidus A."/>
            <person name="Lucas S."/>
            <person name="Nolan M."/>
            <person name="Del Rio T.G."/>
            <person name="Tice H."/>
            <person name="Cheng J.F."/>
            <person name="Pitluck S."/>
            <person name="Liolios K."/>
            <person name="Ivanova N."/>
            <person name="Tapia R."/>
            <person name="Han C."/>
            <person name="Bruce D."/>
            <person name="Goodwin L."/>
            <person name="Pati A."/>
            <person name="Chen A."/>
            <person name="Palaniappan K."/>
            <person name="Land M."/>
            <person name="Hauser L."/>
            <person name="Chang Y.J."/>
            <person name="Jeffries C.D."/>
            <person name="Detter J.C."/>
            <person name="Rohde M."/>
            <person name="Brambilla E."/>
            <person name="Spring S."/>
            <person name="Goker M."/>
            <person name="Sikorski J."/>
            <person name="Woyke T."/>
            <person name="Bristow J."/>
            <person name="Eisen J.A."/>
            <person name="Markowitz V."/>
            <person name="Hugenholtz P."/>
            <person name="Klenk H.P."/>
            <person name="Kyrpides N.C."/>
        </authorList>
    </citation>
    <scope>NUCLEOTIDE SEQUENCE [LARGE SCALE GENOMIC DNA]</scope>
    <source>
        <strain evidence="16">DSM 11293 / JCM 15392 / SEBR 4228</strain>
    </source>
</reference>
<dbReference type="AlphaFoldDB" id="E1R3B2"/>
<evidence type="ECO:0000256" key="10">
    <source>
        <dbReference type="ARBA" id="ARBA00023268"/>
    </source>
</evidence>
<dbReference type="InterPro" id="IPR020631">
    <property type="entry name" value="THF_DH/CycHdrlase_NAD-bd_dom"/>
</dbReference>
<evidence type="ECO:0000313" key="15">
    <source>
        <dbReference type="EMBL" id="ADK81543.1"/>
    </source>
</evidence>
<dbReference type="PANTHER" id="PTHR48099">
    <property type="entry name" value="C-1-TETRAHYDROFOLATE SYNTHASE, CYTOPLASMIC-RELATED"/>
    <property type="match status" value="1"/>
</dbReference>
<comment type="catalytic activity">
    <reaction evidence="12">
        <text>(6R)-5,10-methylene-5,6,7,8-tetrahydrofolate + NADP(+) = (6R)-5,10-methenyltetrahydrofolate + NADPH</text>
        <dbReference type="Rhea" id="RHEA:22812"/>
        <dbReference type="ChEBI" id="CHEBI:15636"/>
        <dbReference type="ChEBI" id="CHEBI:57455"/>
        <dbReference type="ChEBI" id="CHEBI:57783"/>
        <dbReference type="ChEBI" id="CHEBI:58349"/>
        <dbReference type="EC" id="1.5.1.5"/>
    </reaction>
</comment>
<evidence type="ECO:0000256" key="8">
    <source>
        <dbReference type="ARBA" id="ARBA00023102"/>
    </source>
</evidence>
<dbReference type="Proteomes" id="UP000002318">
    <property type="component" value="Chromosome"/>
</dbReference>
<feature type="domain" description="Tetrahydrofolate dehydrogenase/cyclohydrolase catalytic" evidence="13">
    <location>
        <begin position="6"/>
        <end position="120"/>
    </location>
</feature>
<dbReference type="InterPro" id="IPR020867">
    <property type="entry name" value="THF_DH/CycHdrlase_CS"/>
</dbReference>
<dbReference type="GO" id="GO:0006164">
    <property type="term" value="P:purine nucleotide biosynthetic process"/>
    <property type="evidence" value="ECO:0007669"/>
    <property type="project" value="UniProtKB-KW"/>
</dbReference>
<dbReference type="FunFam" id="3.40.50.720:FF:000189">
    <property type="entry name" value="Bifunctional protein FolD"/>
    <property type="match status" value="1"/>
</dbReference>
<keyword evidence="2 12" id="KW-0554">One-carbon metabolism</keyword>
<keyword evidence="9 12" id="KW-0486">Methionine biosynthesis</keyword>
<dbReference type="Gene3D" id="3.40.50.10860">
    <property type="entry name" value="Leucine Dehydrogenase, chain A, domain 1"/>
    <property type="match status" value="1"/>
</dbReference>
<evidence type="ECO:0000256" key="11">
    <source>
        <dbReference type="ARBA" id="ARBA00036357"/>
    </source>
</evidence>
<evidence type="ECO:0000256" key="4">
    <source>
        <dbReference type="ARBA" id="ARBA00022755"/>
    </source>
</evidence>
<keyword evidence="4 12" id="KW-0658">Purine biosynthesis</keyword>
<evidence type="ECO:0000256" key="12">
    <source>
        <dbReference type="HAMAP-Rule" id="MF_01576"/>
    </source>
</evidence>
<dbReference type="RefSeq" id="WP_013255006.1">
    <property type="nucleotide sequence ID" value="NC_014364.1"/>
</dbReference>
<keyword evidence="8 12" id="KW-0368">Histidine biosynthesis</keyword>
<comment type="function">
    <text evidence="12">Catalyzes the oxidation of 5,10-methylenetetrahydrofolate to 5,10-methenyltetrahydrofolate and then the hydrolysis of 5,10-methenyltetrahydrofolate to 10-formyltetrahydrofolate.</text>
</comment>
<keyword evidence="6 12" id="KW-0521">NADP</keyword>
<feature type="binding site" evidence="12">
    <location>
        <position position="235"/>
    </location>
    <ligand>
        <name>NADP(+)</name>
        <dbReference type="ChEBI" id="CHEBI:58349"/>
    </ligand>
</feature>
<dbReference type="SUPFAM" id="SSF51735">
    <property type="entry name" value="NAD(P)-binding Rossmann-fold domains"/>
    <property type="match status" value="1"/>
</dbReference>
<dbReference type="GO" id="GO:0000105">
    <property type="term" value="P:L-histidine biosynthetic process"/>
    <property type="evidence" value="ECO:0007669"/>
    <property type="project" value="UniProtKB-KW"/>
</dbReference>
<evidence type="ECO:0000259" key="13">
    <source>
        <dbReference type="Pfam" id="PF00763"/>
    </source>
</evidence>
<comment type="pathway">
    <text evidence="1 12">One-carbon metabolism; tetrahydrofolate interconversion.</text>
</comment>
<comment type="caution">
    <text evidence="12">Lacks conserved residue(s) required for the propagation of feature annotation.</text>
</comment>
<dbReference type="GO" id="GO:0004488">
    <property type="term" value="F:methylenetetrahydrofolate dehydrogenase (NADP+) activity"/>
    <property type="evidence" value="ECO:0007669"/>
    <property type="project" value="UniProtKB-UniRule"/>
</dbReference>
<dbReference type="CDD" id="cd01080">
    <property type="entry name" value="NAD_bind_m-THF_DH_Cyclohyd"/>
    <property type="match status" value="1"/>
</dbReference>
<dbReference type="PROSITE" id="PS00766">
    <property type="entry name" value="THF_DHG_CYH_1"/>
    <property type="match status" value="1"/>
</dbReference>
<dbReference type="FunFam" id="3.40.50.10860:FF:000001">
    <property type="entry name" value="Bifunctional protein FolD"/>
    <property type="match status" value="1"/>
</dbReference>
<evidence type="ECO:0000256" key="5">
    <source>
        <dbReference type="ARBA" id="ARBA00022801"/>
    </source>
</evidence>
<keyword evidence="3 12" id="KW-0028">Amino-acid biosynthesis</keyword>
<gene>
    <name evidence="12" type="primary">folD</name>
    <name evidence="15" type="ordered locus">Spirs_2429</name>
</gene>
<dbReference type="PROSITE" id="PS00767">
    <property type="entry name" value="THF_DHG_CYH_2"/>
    <property type="match status" value="1"/>
</dbReference>
<dbReference type="OrthoDB" id="9803580at2"/>
<dbReference type="GO" id="GO:0004477">
    <property type="term" value="F:methenyltetrahydrofolate cyclohydrolase activity"/>
    <property type="evidence" value="ECO:0007669"/>
    <property type="project" value="UniProtKB-UniRule"/>
</dbReference>
<name>E1R3B2_SEDSS</name>
<dbReference type="EC" id="1.5.1.5" evidence="12"/>
<dbReference type="Pfam" id="PF00763">
    <property type="entry name" value="THF_DHG_CYH"/>
    <property type="match status" value="1"/>
</dbReference>
<dbReference type="EMBL" id="CP002116">
    <property type="protein sequence ID" value="ADK81543.1"/>
    <property type="molecule type" value="Genomic_DNA"/>
</dbReference>
<dbReference type="NCBIfam" id="NF008058">
    <property type="entry name" value="PRK10792.1"/>
    <property type="match status" value="1"/>
</dbReference>
<evidence type="ECO:0000256" key="9">
    <source>
        <dbReference type="ARBA" id="ARBA00023167"/>
    </source>
</evidence>
<dbReference type="KEGG" id="ssm:Spirs_2429"/>
<dbReference type="HAMAP" id="MF_01576">
    <property type="entry name" value="THF_DHG_CYH"/>
    <property type="match status" value="1"/>
</dbReference>
<dbReference type="PANTHER" id="PTHR48099:SF5">
    <property type="entry name" value="C-1-TETRAHYDROFOLATE SYNTHASE, CYTOPLASMIC"/>
    <property type="match status" value="1"/>
</dbReference>
<dbReference type="InterPro" id="IPR000672">
    <property type="entry name" value="THF_DH/CycHdrlase"/>
</dbReference>
<dbReference type="Pfam" id="PF02882">
    <property type="entry name" value="THF_DHG_CYH_C"/>
    <property type="match status" value="1"/>
</dbReference>
<dbReference type="GO" id="GO:0035999">
    <property type="term" value="P:tetrahydrofolate interconversion"/>
    <property type="evidence" value="ECO:0007669"/>
    <property type="project" value="UniProtKB-UniRule"/>
</dbReference>
<dbReference type="HOGENOM" id="CLU_034045_2_1_12"/>
<dbReference type="GO" id="GO:0009086">
    <property type="term" value="P:methionine biosynthetic process"/>
    <property type="evidence" value="ECO:0007669"/>
    <property type="project" value="UniProtKB-KW"/>
</dbReference>
<feature type="domain" description="Tetrahydrofolate dehydrogenase/cyclohydrolase NAD(P)-binding" evidence="14">
    <location>
        <begin position="139"/>
        <end position="291"/>
    </location>
</feature>
<evidence type="ECO:0000256" key="6">
    <source>
        <dbReference type="ARBA" id="ARBA00022857"/>
    </source>
</evidence>
<keyword evidence="7 12" id="KW-0560">Oxidoreductase</keyword>
<keyword evidence="5 12" id="KW-0378">Hydrolase</keyword>
<dbReference type="GO" id="GO:0005829">
    <property type="term" value="C:cytosol"/>
    <property type="evidence" value="ECO:0007669"/>
    <property type="project" value="TreeGrafter"/>
</dbReference>
<evidence type="ECO:0000256" key="7">
    <source>
        <dbReference type="ARBA" id="ARBA00023002"/>
    </source>
</evidence>
<comment type="subunit">
    <text evidence="12">Homodimer.</text>
</comment>
<sequence length="298" mass="31836">MTATIIDGKAIAETMRGELAEKVSRMKEKDVVPGLGVVLVGDDPASVSYVTAKERACEKIGIYSEEHRLEASTSEEELLALVGSMNNDPRIDGILVQLPLPKQIDENKVLLAIDPAKDVDGFHPYSVGKMVLGQETFLPCTPHGIVQLLLRSGAETKGRHVVIVGRSNIVGKPLANLLLQKSEGGNATVTVCHSATRNMADIVRQGDIVIAAVGKPEIIGADMIKEGAVVIDVGVNRVEDASKKRGYRLVGDVAFEAVSHKASMITPVPGGVGPMTITMLLYNTVQSAQRRRLATDID</sequence>
<protein>
    <recommendedName>
        <fullName evidence="12">Bifunctional protein FolD</fullName>
    </recommendedName>
    <domain>
        <recommendedName>
            <fullName evidence="12">Methylenetetrahydrofolate dehydrogenase</fullName>
            <ecNumber evidence="12">1.5.1.5</ecNumber>
        </recommendedName>
    </domain>
    <domain>
        <recommendedName>
            <fullName evidence="12">Methenyltetrahydrofolate cyclohydrolase</fullName>
            <ecNumber evidence="12">3.5.4.9</ecNumber>
        </recommendedName>
    </domain>
</protein>
<organism evidence="15 16">
    <name type="scientific">Sediminispirochaeta smaragdinae (strain DSM 11293 / JCM 15392 / SEBR 4228)</name>
    <name type="common">Spirochaeta smaragdinae</name>
    <dbReference type="NCBI Taxonomy" id="573413"/>
    <lineage>
        <taxon>Bacteria</taxon>
        <taxon>Pseudomonadati</taxon>
        <taxon>Spirochaetota</taxon>
        <taxon>Spirochaetia</taxon>
        <taxon>Spirochaetales</taxon>
        <taxon>Spirochaetaceae</taxon>
        <taxon>Sediminispirochaeta</taxon>
    </lineage>
</organism>
<feature type="binding site" evidence="12">
    <location>
        <begin position="165"/>
        <end position="167"/>
    </location>
    <ligand>
        <name>NADP(+)</name>
        <dbReference type="ChEBI" id="CHEBI:58349"/>
    </ligand>
</feature>
<dbReference type="InterPro" id="IPR020630">
    <property type="entry name" value="THF_DH/CycHdrlase_cat_dom"/>
</dbReference>
<proteinExistence type="inferred from homology"/>
<accession>E1R3B2</accession>
<keyword evidence="10 12" id="KW-0511">Multifunctional enzyme</keyword>
<dbReference type="InterPro" id="IPR046346">
    <property type="entry name" value="Aminoacid_DH-like_N_sf"/>
</dbReference>
<evidence type="ECO:0000256" key="1">
    <source>
        <dbReference type="ARBA" id="ARBA00004777"/>
    </source>
</evidence>
<comment type="catalytic activity">
    <reaction evidence="11 12">
        <text>(6R)-5,10-methenyltetrahydrofolate + H2O = (6R)-10-formyltetrahydrofolate + H(+)</text>
        <dbReference type="Rhea" id="RHEA:23700"/>
        <dbReference type="ChEBI" id="CHEBI:15377"/>
        <dbReference type="ChEBI" id="CHEBI:15378"/>
        <dbReference type="ChEBI" id="CHEBI:57455"/>
        <dbReference type="ChEBI" id="CHEBI:195366"/>
        <dbReference type="EC" id="3.5.4.9"/>
    </reaction>
</comment>
<dbReference type="SUPFAM" id="SSF53223">
    <property type="entry name" value="Aminoacid dehydrogenase-like, N-terminal domain"/>
    <property type="match status" value="1"/>
</dbReference>
<evidence type="ECO:0000256" key="2">
    <source>
        <dbReference type="ARBA" id="ARBA00022563"/>
    </source>
</evidence>
<dbReference type="Gene3D" id="3.40.50.720">
    <property type="entry name" value="NAD(P)-binding Rossmann-like Domain"/>
    <property type="match status" value="1"/>
</dbReference>
<dbReference type="PRINTS" id="PR00085">
    <property type="entry name" value="THFDHDRGNASE"/>
</dbReference>
<evidence type="ECO:0000256" key="3">
    <source>
        <dbReference type="ARBA" id="ARBA00022605"/>
    </source>
</evidence>
<dbReference type="NCBIfam" id="NF010783">
    <property type="entry name" value="PRK14186.1"/>
    <property type="match status" value="1"/>
</dbReference>
<keyword evidence="16" id="KW-1185">Reference proteome</keyword>
<dbReference type="UniPathway" id="UPA00193"/>
<dbReference type="EC" id="3.5.4.9" evidence="12"/>
<evidence type="ECO:0000313" key="16">
    <source>
        <dbReference type="Proteomes" id="UP000002318"/>
    </source>
</evidence>
<comment type="similarity">
    <text evidence="12">Belongs to the tetrahydrofolate dehydrogenase/cyclohydrolase family.</text>
</comment>
<dbReference type="STRING" id="573413.Spirs_2429"/>
<evidence type="ECO:0000259" key="14">
    <source>
        <dbReference type="Pfam" id="PF02882"/>
    </source>
</evidence>
<dbReference type="eggNOG" id="COG0190">
    <property type="taxonomic scope" value="Bacteria"/>
</dbReference>